<organism evidence="2 3">
    <name type="scientific">Actinomycetospora endophytica</name>
    <dbReference type="NCBI Taxonomy" id="2291215"/>
    <lineage>
        <taxon>Bacteria</taxon>
        <taxon>Bacillati</taxon>
        <taxon>Actinomycetota</taxon>
        <taxon>Actinomycetes</taxon>
        <taxon>Pseudonocardiales</taxon>
        <taxon>Pseudonocardiaceae</taxon>
        <taxon>Actinomycetospora</taxon>
    </lineage>
</organism>
<dbReference type="EMBL" id="JAJNDB010000007">
    <property type="protein sequence ID" value="MCD2197048.1"/>
    <property type="molecule type" value="Genomic_DNA"/>
</dbReference>
<evidence type="ECO:0000313" key="3">
    <source>
        <dbReference type="Proteomes" id="UP001199469"/>
    </source>
</evidence>
<dbReference type="RefSeq" id="WP_230738937.1">
    <property type="nucleotide sequence ID" value="NZ_JAJNDB010000007.1"/>
</dbReference>
<comment type="caution">
    <text evidence="2">The sequence shown here is derived from an EMBL/GenBank/DDBJ whole genome shotgun (WGS) entry which is preliminary data.</text>
</comment>
<accession>A0ABS8PFL8</accession>
<dbReference type="Proteomes" id="UP001199469">
    <property type="component" value="Unassembled WGS sequence"/>
</dbReference>
<proteinExistence type="predicted"/>
<keyword evidence="3" id="KW-1185">Reference proteome</keyword>
<name>A0ABS8PFL8_9PSEU</name>
<protein>
    <submittedName>
        <fullName evidence="2">Uncharacterized protein</fullName>
    </submittedName>
</protein>
<feature type="region of interest" description="Disordered" evidence="1">
    <location>
        <begin position="1"/>
        <end position="34"/>
    </location>
</feature>
<evidence type="ECO:0000313" key="2">
    <source>
        <dbReference type="EMBL" id="MCD2197048.1"/>
    </source>
</evidence>
<reference evidence="2 3" key="1">
    <citation type="submission" date="2021-11" db="EMBL/GenBank/DDBJ databases">
        <title>Draft genome sequence of Actinomycetospora sp. SF1 isolated from the rhizosphere soil.</title>
        <authorList>
            <person name="Duangmal K."/>
            <person name="Chantavorakit T."/>
        </authorList>
    </citation>
    <scope>NUCLEOTIDE SEQUENCE [LARGE SCALE GENOMIC DNA]</scope>
    <source>
        <strain evidence="2 3">TBRC 5722</strain>
    </source>
</reference>
<sequence>MTTPDDDPTRGSGSPDSDGPRDHSAGTTTRATTVGLVVTEERLADGRRITYYGISR</sequence>
<evidence type="ECO:0000256" key="1">
    <source>
        <dbReference type="SAM" id="MobiDB-lite"/>
    </source>
</evidence>
<gene>
    <name evidence="2" type="ORF">LQ327_27115</name>
</gene>